<comment type="similarity">
    <text evidence="1 3">Belongs to the class-III pyridoxal-phosphate-dependent aminotransferase family.</text>
</comment>
<dbReference type="Proteomes" id="UP000320048">
    <property type="component" value="Unassembled WGS sequence"/>
</dbReference>
<gene>
    <name evidence="4" type="ORF">E6H04_04275</name>
</gene>
<dbReference type="Pfam" id="PF00202">
    <property type="entry name" value="Aminotran_3"/>
    <property type="match status" value="1"/>
</dbReference>
<comment type="caution">
    <text evidence="4">The sequence shown here is derived from an EMBL/GenBank/DDBJ whole genome shotgun (WGS) entry which is preliminary data.</text>
</comment>
<dbReference type="GO" id="GO:0008483">
    <property type="term" value="F:transaminase activity"/>
    <property type="evidence" value="ECO:0007669"/>
    <property type="project" value="UniProtKB-KW"/>
</dbReference>
<dbReference type="Gene3D" id="3.40.640.10">
    <property type="entry name" value="Type I PLP-dependent aspartate aminotransferase-like (Major domain)"/>
    <property type="match status" value="1"/>
</dbReference>
<dbReference type="PANTHER" id="PTHR43094">
    <property type="entry name" value="AMINOTRANSFERASE"/>
    <property type="match status" value="1"/>
</dbReference>
<name>A0A537JI18_9BACT</name>
<proteinExistence type="inferred from homology"/>
<dbReference type="EMBL" id="VBAO01000110">
    <property type="protein sequence ID" value="TMI82746.1"/>
    <property type="molecule type" value="Genomic_DNA"/>
</dbReference>
<protein>
    <submittedName>
        <fullName evidence="4">Aspartate aminotransferase family protein</fullName>
    </submittedName>
</protein>
<dbReference type="InterPro" id="IPR015421">
    <property type="entry name" value="PyrdxlP-dep_Trfase_major"/>
</dbReference>
<keyword evidence="4" id="KW-0808">Transferase</keyword>
<evidence type="ECO:0000256" key="3">
    <source>
        <dbReference type="RuleBase" id="RU003560"/>
    </source>
</evidence>
<sequence length="394" mass="41982">MWAVTVGYGRPDVVEEVSRQLAQLSFAPLTDAASPVAFDLASGLVERLPGDLVTVALVPTGSEAVDTALKFARAYHSAGGDRRRRVVISREYSAHGSTYAGSSLSDPDRGLLRGIGGRLSGIRFVPAPYRYRCRYCVEAPACTLACVGVVEEAIAAAGPDRVAAVFAEPVPGPGGVLVPPAEYWPRLRALCDRHGVLLAADEVITGFGRTGRWFACDHWAVVPDLMILGKGMTGGYQTLGAVAMRRHVSERLERRLIPHGFTFSGHPAACAAALACLRIVHAEGLVARAAAAGARLLDGLRRALAPCPQVGEVRGLGLMVAVELVEDRASRTPLRLRARDLDRLEQDLRDRGVLAFVDNPVMLAPPLVVTDEEIDHLVEAASAAVRALGERARG</sequence>
<evidence type="ECO:0000256" key="2">
    <source>
        <dbReference type="ARBA" id="ARBA00022898"/>
    </source>
</evidence>
<organism evidence="4 5">
    <name type="scientific">Candidatus Segetimicrobium genomatis</name>
    <dbReference type="NCBI Taxonomy" id="2569760"/>
    <lineage>
        <taxon>Bacteria</taxon>
        <taxon>Bacillati</taxon>
        <taxon>Candidatus Sysuimicrobiota</taxon>
        <taxon>Candidatus Sysuimicrobiia</taxon>
        <taxon>Candidatus Sysuimicrobiales</taxon>
        <taxon>Candidatus Segetimicrobiaceae</taxon>
        <taxon>Candidatus Segetimicrobium</taxon>
    </lineage>
</organism>
<dbReference type="InterPro" id="IPR015422">
    <property type="entry name" value="PyrdxlP-dep_Trfase_small"/>
</dbReference>
<dbReference type="InterPro" id="IPR049704">
    <property type="entry name" value="Aminotrans_3_PPA_site"/>
</dbReference>
<dbReference type="InterPro" id="IPR005814">
    <property type="entry name" value="Aminotrans_3"/>
</dbReference>
<evidence type="ECO:0000256" key="1">
    <source>
        <dbReference type="ARBA" id="ARBA00008954"/>
    </source>
</evidence>
<dbReference type="GO" id="GO:0030170">
    <property type="term" value="F:pyridoxal phosphate binding"/>
    <property type="evidence" value="ECO:0007669"/>
    <property type="project" value="InterPro"/>
</dbReference>
<evidence type="ECO:0000313" key="5">
    <source>
        <dbReference type="Proteomes" id="UP000320048"/>
    </source>
</evidence>
<keyword evidence="4" id="KW-0032">Aminotransferase</keyword>
<dbReference type="PANTHER" id="PTHR43094:SF1">
    <property type="entry name" value="AMINOTRANSFERASE CLASS-III"/>
    <property type="match status" value="1"/>
</dbReference>
<dbReference type="AlphaFoldDB" id="A0A537JI18"/>
<dbReference type="InterPro" id="IPR015424">
    <property type="entry name" value="PyrdxlP-dep_Trfase"/>
</dbReference>
<dbReference type="Gene3D" id="3.90.1150.10">
    <property type="entry name" value="Aspartate Aminotransferase, domain 1"/>
    <property type="match status" value="1"/>
</dbReference>
<keyword evidence="2 3" id="KW-0663">Pyridoxal phosphate</keyword>
<reference evidence="4 5" key="1">
    <citation type="journal article" date="2019" name="Nat. Microbiol.">
        <title>Mediterranean grassland soil C-N compound turnover is dependent on rainfall and depth, and is mediated by genomically divergent microorganisms.</title>
        <authorList>
            <person name="Diamond S."/>
            <person name="Andeer P.F."/>
            <person name="Li Z."/>
            <person name="Crits-Christoph A."/>
            <person name="Burstein D."/>
            <person name="Anantharaman K."/>
            <person name="Lane K.R."/>
            <person name="Thomas B.C."/>
            <person name="Pan C."/>
            <person name="Northen T.R."/>
            <person name="Banfield J.F."/>
        </authorList>
    </citation>
    <scope>NUCLEOTIDE SEQUENCE [LARGE SCALE GENOMIC DNA]</scope>
    <source>
        <strain evidence="4">NP_7</strain>
    </source>
</reference>
<dbReference type="CDD" id="cd00610">
    <property type="entry name" value="OAT_like"/>
    <property type="match status" value="1"/>
</dbReference>
<accession>A0A537JI18</accession>
<evidence type="ECO:0000313" key="4">
    <source>
        <dbReference type="EMBL" id="TMI82746.1"/>
    </source>
</evidence>
<dbReference type="SUPFAM" id="SSF53383">
    <property type="entry name" value="PLP-dependent transferases"/>
    <property type="match status" value="1"/>
</dbReference>
<dbReference type="PROSITE" id="PS00600">
    <property type="entry name" value="AA_TRANSFER_CLASS_3"/>
    <property type="match status" value="1"/>
</dbReference>